<keyword evidence="7 10" id="KW-0472">Membrane</keyword>
<comment type="similarity">
    <text evidence="2 10 11">Belongs to the TonB-dependent receptor family.</text>
</comment>
<evidence type="ECO:0000256" key="1">
    <source>
        <dbReference type="ARBA" id="ARBA00004571"/>
    </source>
</evidence>
<keyword evidence="3 10" id="KW-0813">Transport</keyword>
<dbReference type="SUPFAM" id="SSF56935">
    <property type="entry name" value="Porins"/>
    <property type="match status" value="1"/>
</dbReference>
<evidence type="ECO:0000256" key="6">
    <source>
        <dbReference type="ARBA" id="ARBA00023077"/>
    </source>
</evidence>
<feature type="region of interest" description="Disordered" evidence="12">
    <location>
        <begin position="406"/>
        <end position="443"/>
    </location>
</feature>
<comment type="caution">
    <text evidence="15">The sequence shown here is derived from an EMBL/GenBank/DDBJ whole genome shotgun (WGS) entry which is preliminary data.</text>
</comment>
<dbReference type="NCBIfam" id="TIGR01783">
    <property type="entry name" value="TonB-siderophor"/>
    <property type="match status" value="1"/>
</dbReference>
<dbReference type="PANTHER" id="PTHR32552">
    <property type="entry name" value="FERRICHROME IRON RECEPTOR-RELATED"/>
    <property type="match status" value="1"/>
</dbReference>
<dbReference type="InterPro" id="IPR000531">
    <property type="entry name" value="Beta-barrel_TonB"/>
</dbReference>
<keyword evidence="9 10" id="KW-0998">Cell outer membrane</keyword>
<dbReference type="EMBL" id="JAXCLW010000001">
    <property type="protein sequence ID" value="MDY0881578.1"/>
    <property type="molecule type" value="Genomic_DNA"/>
</dbReference>
<dbReference type="Proteomes" id="UP001279642">
    <property type="component" value="Unassembled WGS sequence"/>
</dbReference>
<name>A0ABU5E5K2_9PROT</name>
<dbReference type="Pfam" id="PF07715">
    <property type="entry name" value="Plug"/>
    <property type="match status" value="1"/>
</dbReference>
<evidence type="ECO:0000256" key="9">
    <source>
        <dbReference type="ARBA" id="ARBA00023237"/>
    </source>
</evidence>
<evidence type="ECO:0000256" key="4">
    <source>
        <dbReference type="ARBA" id="ARBA00022452"/>
    </source>
</evidence>
<evidence type="ECO:0000256" key="12">
    <source>
        <dbReference type="SAM" id="MobiDB-lite"/>
    </source>
</evidence>
<evidence type="ECO:0000259" key="13">
    <source>
        <dbReference type="Pfam" id="PF00593"/>
    </source>
</evidence>
<keyword evidence="5 10" id="KW-0812">Transmembrane</keyword>
<feature type="region of interest" description="Disordered" evidence="12">
    <location>
        <begin position="56"/>
        <end position="90"/>
    </location>
</feature>
<dbReference type="InterPro" id="IPR010105">
    <property type="entry name" value="TonB_sidphr_rcpt"/>
</dbReference>
<evidence type="ECO:0000256" key="11">
    <source>
        <dbReference type="RuleBase" id="RU003357"/>
    </source>
</evidence>
<dbReference type="InterPro" id="IPR039426">
    <property type="entry name" value="TonB-dep_rcpt-like"/>
</dbReference>
<dbReference type="Pfam" id="PF00593">
    <property type="entry name" value="TonB_dep_Rec_b-barrel"/>
    <property type="match status" value="1"/>
</dbReference>
<protein>
    <submittedName>
        <fullName evidence="15">TonB-dependent siderophore receptor</fullName>
    </submittedName>
</protein>
<keyword evidence="16" id="KW-1185">Reference proteome</keyword>
<feature type="domain" description="TonB-dependent receptor-like beta-barrel" evidence="13">
    <location>
        <begin position="264"/>
        <end position="707"/>
    </location>
</feature>
<feature type="compositionally biased region" description="Basic and acidic residues" evidence="12">
    <location>
        <begin position="430"/>
        <end position="439"/>
    </location>
</feature>
<feature type="compositionally biased region" description="Polar residues" evidence="12">
    <location>
        <begin position="416"/>
        <end position="427"/>
    </location>
</feature>
<dbReference type="InterPro" id="IPR037066">
    <property type="entry name" value="Plug_dom_sf"/>
</dbReference>
<comment type="subcellular location">
    <subcellularLocation>
        <location evidence="1 10">Cell outer membrane</location>
        <topology evidence="1 10">Multi-pass membrane protein</topology>
    </subcellularLocation>
</comment>
<evidence type="ECO:0000256" key="2">
    <source>
        <dbReference type="ARBA" id="ARBA00009810"/>
    </source>
</evidence>
<dbReference type="RefSeq" id="WP_320506637.1">
    <property type="nucleotide sequence ID" value="NZ_JAXCLW010000001.1"/>
</dbReference>
<dbReference type="CDD" id="cd01347">
    <property type="entry name" value="ligand_gated_channel"/>
    <property type="match status" value="1"/>
</dbReference>
<evidence type="ECO:0000256" key="7">
    <source>
        <dbReference type="ARBA" id="ARBA00023136"/>
    </source>
</evidence>
<keyword evidence="4 10" id="KW-1134">Transmembrane beta strand</keyword>
<dbReference type="PANTHER" id="PTHR32552:SF83">
    <property type="entry name" value="BLR3904 PROTEIN"/>
    <property type="match status" value="1"/>
</dbReference>
<dbReference type="Gene3D" id="2.170.130.10">
    <property type="entry name" value="TonB-dependent receptor, plug domain"/>
    <property type="match status" value="1"/>
</dbReference>
<evidence type="ECO:0000256" key="3">
    <source>
        <dbReference type="ARBA" id="ARBA00022448"/>
    </source>
</evidence>
<organism evidence="15 16">
    <name type="scientific">Dongia soli</name>
    <dbReference type="NCBI Taxonomy" id="600628"/>
    <lineage>
        <taxon>Bacteria</taxon>
        <taxon>Pseudomonadati</taxon>
        <taxon>Pseudomonadota</taxon>
        <taxon>Alphaproteobacteria</taxon>
        <taxon>Rhodospirillales</taxon>
        <taxon>Dongiaceae</taxon>
        <taxon>Dongia</taxon>
    </lineage>
</organism>
<dbReference type="InterPro" id="IPR012910">
    <property type="entry name" value="Plug_dom"/>
</dbReference>
<dbReference type="InterPro" id="IPR036942">
    <property type="entry name" value="Beta-barrel_TonB_sf"/>
</dbReference>
<feature type="compositionally biased region" description="Basic and acidic residues" evidence="12">
    <location>
        <begin position="406"/>
        <end position="415"/>
    </location>
</feature>
<accession>A0ABU5E5K2</accession>
<sequence>MGILSKTGKGVSASTDNLGGIRGLMRSGMAPVAGSLASVLVATGAAAQSAPAATNNNQINLPSVQVDADQNKEESTDYKTTSPKLDRLPTDLLDTPQTIVVIPQEIVKEQNVTTLKDSLRNVSGITFQAGEGGTQGDAINIRGFSARNDIFRDGVRDNGWYTRDMFNTEATEVYMGPSSILFGRGSTGGAINMVTKEAKEGSFIDTTLTGGTTPLGRLTLDVNHEFSEKFQVRLNAMGQYSEVPDRDVVQDNRWGVAPSIRIAPSEKTTITLDYLYQGEDSIPDYGVPFLWGKPAPVKRSNFYGIEDSDTTRVAAHVGTARIEHELTDEIKLANTLRYSSVDRFSRPTPPSVVGTPAKGTPLDDIQVQRRRFQTETDYWSLVNQTNLQANFDTGFLSHSLVAGLEASREDRDQGRHNINGTPNTNLADPSHNDDFDTTKAPKTANDTKLTDVALYISDQVKIGEYVEVLGGFRWDRYSTDFHSVNHGTGERVTLSQTDNIYSYRGGLVLHPSENSSVYAMYGTSANPSSEFGTLSDGTVDLDPEKNNVYEIGGKIDLFDARLGLNASVFRVDKTNARVAEDPDVATSPQVLDGKQRVQGVAAGITGRIAEDWQIFANYTFMKSKIRKTSDEDQLGNELTNTPEHSFSLWTSYQIIDGLTVGGGATFQSGVYTNADNTNKVPSFWRFDAMASYDWNENMGVQLNVYNLTNELYYAESAGSRAVPAAGRSASLTAHLRF</sequence>
<evidence type="ECO:0000313" key="15">
    <source>
        <dbReference type="EMBL" id="MDY0881578.1"/>
    </source>
</evidence>
<dbReference type="Gene3D" id="2.40.170.20">
    <property type="entry name" value="TonB-dependent receptor, beta-barrel domain"/>
    <property type="match status" value="1"/>
</dbReference>
<keyword evidence="6 11" id="KW-0798">TonB box</keyword>
<evidence type="ECO:0000256" key="10">
    <source>
        <dbReference type="PROSITE-ProRule" id="PRU01360"/>
    </source>
</evidence>
<proteinExistence type="inferred from homology"/>
<keyword evidence="8 15" id="KW-0675">Receptor</keyword>
<evidence type="ECO:0000313" key="16">
    <source>
        <dbReference type="Proteomes" id="UP001279642"/>
    </source>
</evidence>
<evidence type="ECO:0000256" key="5">
    <source>
        <dbReference type="ARBA" id="ARBA00022692"/>
    </source>
</evidence>
<feature type="domain" description="TonB-dependent receptor plug" evidence="14">
    <location>
        <begin position="92"/>
        <end position="190"/>
    </location>
</feature>
<evidence type="ECO:0000259" key="14">
    <source>
        <dbReference type="Pfam" id="PF07715"/>
    </source>
</evidence>
<dbReference type="PROSITE" id="PS52016">
    <property type="entry name" value="TONB_DEPENDENT_REC_3"/>
    <property type="match status" value="1"/>
</dbReference>
<reference evidence="15 16" key="1">
    <citation type="journal article" date="2016" name="Antonie Van Leeuwenhoek">
        <title>Dongia soli sp. nov., isolated from soil from Dokdo, Korea.</title>
        <authorList>
            <person name="Kim D.U."/>
            <person name="Lee H."/>
            <person name="Kim H."/>
            <person name="Kim S.G."/>
            <person name="Ka J.O."/>
        </authorList>
    </citation>
    <scope>NUCLEOTIDE SEQUENCE [LARGE SCALE GENOMIC DNA]</scope>
    <source>
        <strain evidence="15 16">D78</strain>
    </source>
</reference>
<evidence type="ECO:0000256" key="8">
    <source>
        <dbReference type="ARBA" id="ARBA00023170"/>
    </source>
</evidence>
<gene>
    <name evidence="15" type="ORF">SMD27_01855</name>
</gene>